<dbReference type="AlphaFoldDB" id="E6S908"/>
<protein>
    <submittedName>
        <fullName evidence="1">Uncharacterized protein</fullName>
    </submittedName>
</protein>
<dbReference type="EMBL" id="CP002343">
    <property type="protein sequence ID" value="ADU49183.1"/>
    <property type="molecule type" value="Genomic_DNA"/>
</dbReference>
<evidence type="ECO:0000313" key="1">
    <source>
        <dbReference type="EMBL" id="ADU49183.1"/>
    </source>
</evidence>
<organism evidence="1 2">
    <name type="scientific">Intrasporangium calvum (strain ATCC 23552 / DSM 43043 / JCM 3097 / NBRC 12989 / NCIMB 10167 / NRRL B-3866 / 7 KIP)</name>
    <dbReference type="NCBI Taxonomy" id="710696"/>
    <lineage>
        <taxon>Bacteria</taxon>
        <taxon>Bacillati</taxon>
        <taxon>Actinomycetota</taxon>
        <taxon>Actinomycetes</taxon>
        <taxon>Micrococcales</taxon>
        <taxon>Intrasporangiaceae</taxon>
        <taxon>Intrasporangium</taxon>
    </lineage>
</organism>
<dbReference type="KEGG" id="ica:Intca_2681"/>
<dbReference type="Proteomes" id="UP000008914">
    <property type="component" value="Chromosome"/>
</dbReference>
<keyword evidence="2" id="KW-1185">Reference proteome</keyword>
<proteinExistence type="predicted"/>
<dbReference type="RefSeq" id="WP_013493497.1">
    <property type="nucleotide sequence ID" value="NC_014830.1"/>
</dbReference>
<evidence type="ECO:0000313" key="2">
    <source>
        <dbReference type="Proteomes" id="UP000008914"/>
    </source>
</evidence>
<gene>
    <name evidence="1" type="ordered locus">Intca_2681</name>
</gene>
<reference evidence="1 2" key="1">
    <citation type="journal article" date="2010" name="Stand. Genomic Sci.">
        <title>Complete genome sequence of Intrasporangium calvum type strain (7 KIP).</title>
        <authorList>
            <person name="Del Rio T.G."/>
            <person name="Chertkov O."/>
            <person name="Yasawong M."/>
            <person name="Lucas S."/>
            <person name="Deshpande S."/>
            <person name="Cheng J.F."/>
            <person name="Detter C."/>
            <person name="Tapia R."/>
            <person name="Han C."/>
            <person name="Goodwin L."/>
            <person name="Pitluck S."/>
            <person name="Liolios K."/>
            <person name="Ivanova N."/>
            <person name="Mavromatis K."/>
            <person name="Pati A."/>
            <person name="Chen A."/>
            <person name="Palaniappan K."/>
            <person name="Land M."/>
            <person name="Hauser L."/>
            <person name="Chang Y.J."/>
            <person name="Jeffries C.D."/>
            <person name="Rohde M."/>
            <person name="Pukall R."/>
            <person name="Sikorski J."/>
            <person name="Goker M."/>
            <person name="Woyke T."/>
            <person name="Bristow J."/>
            <person name="Eisen J.A."/>
            <person name="Markowitz V."/>
            <person name="Hugenholtz P."/>
            <person name="Kyrpides N.C."/>
            <person name="Klenk H.P."/>
            <person name="Lapidus A."/>
        </authorList>
    </citation>
    <scope>NUCLEOTIDE SEQUENCE [LARGE SCALE GENOMIC DNA]</scope>
    <source>
        <strain evidence="2">ATCC 23552 / DSM 43043 / JCM 3097 / NBRC 12989 / 7 KIP</strain>
    </source>
</reference>
<accession>E6S908</accession>
<name>E6S908_INTC7</name>
<sequence>MTTPVPAPIGHNDQDREALARAAAWCSAHVRDDALEISVLLDGLDSSRPLEVFDLARAMVELVAALHAQVPAEVEQLLGETRRRNLPRFE</sequence>
<dbReference type="HOGENOM" id="CLU_2436847_0_0_11"/>